<comment type="caution">
    <text evidence="3">The sequence shown here is derived from an EMBL/GenBank/DDBJ whole genome shotgun (WGS) entry which is preliminary data.</text>
</comment>
<dbReference type="PIRSF" id="PIRSF002786">
    <property type="entry name" value="XcpX"/>
    <property type="match status" value="1"/>
</dbReference>
<dbReference type="AlphaFoldDB" id="A0A7W3FJT9"/>
<keyword evidence="1" id="KW-0472">Membrane</keyword>
<name>A0A7W3FJT9_9GAMM</name>
<evidence type="ECO:0000313" key="3">
    <source>
        <dbReference type="EMBL" id="MBA8680883.1"/>
    </source>
</evidence>
<protein>
    <recommendedName>
        <fullName evidence="1">Type II secretion system protein K</fullName>
    </recommendedName>
</protein>
<gene>
    <name evidence="3" type="primary">gspK</name>
    <name evidence="3" type="ORF">H4O11_03585</name>
</gene>
<keyword evidence="1" id="KW-0813">Transport</keyword>
<comment type="subcellular location">
    <subcellularLocation>
        <location evidence="1">Cell inner membrane</location>
    </subcellularLocation>
</comment>
<evidence type="ECO:0000256" key="1">
    <source>
        <dbReference type="PIRNR" id="PIRNR002786"/>
    </source>
</evidence>
<evidence type="ECO:0000313" key="4">
    <source>
        <dbReference type="Proteomes" id="UP000547058"/>
    </source>
</evidence>
<reference evidence="3 4" key="1">
    <citation type="submission" date="2020-08" db="EMBL/GenBank/DDBJ databases">
        <title>Stenotrophomonas tumulicola JCM 30961.</title>
        <authorList>
            <person name="Deng Y."/>
        </authorList>
    </citation>
    <scope>NUCLEOTIDE SEQUENCE [LARGE SCALE GENOMIC DNA]</scope>
    <source>
        <strain evidence="3 4">JCM 30961</strain>
    </source>
</reference>
<dbReference type="InterPro" id="IPR005628">
    <property type="entry name" value="GspK"/>
</dbReference>
<keyword evidence="4" id="KW-1185">Reference proteome</keyword>
<dbReference type="Pfam" id="PF03934">
    <property type="entry name" value="T2SSK"/>
    <property type="match status" value="1"/>
</dbReference>
<comment type="similarity">
    <text evidence="1">Belongs to the GSP K family.</text>
</comment>
<dbReference type="InterPro" id="IPR049179">
    <property type="entry name" value="T2SSK_SAM-like_2nd"/>
</dbReference>
<sequence length="283" mass="30843">MAVIVAMLVVAIVAVIAAGLILRQASALRSLRGEQLRAQVAMAVDAAMERAAVQLRADAAEQLTTVSVGRWARPILLQSPLPVQLQLHDAQALFNLRNLVRDGQMDPHEQAVFGRLCAGQGLGEAECERVGRYVVARISGAGGGPVPLQDIIAQALPDSDPQRVQALQRVTVLLPTRTVLNTNTSEAGVLAAALPWTPPSRLQALLAERQQGRWFVNAGDIAFRLQLTQAQTQAMRVGIHSEWFLATGQVQADDVRVDFQALVWREHRDNGVRIQRMWTRIGA</sequence>
<feature type="domain" description="T2SS protein K second SAM-like" evidence="2">
    <location>
        <begin position="180"/>
        <end position="234"/>
    </location>
</feature>
<evidence type="ECO:0000259" key="2">
    <source>
        <dbReference type="Pfam" id="PF03934"/>
    </source>
</evidence>
<dbReference type="NCBIfam" id="NF037980">
    <property type="entry name" value="T2SS_GspK"/>
    <property type="match status" value="1"/>
</dbReference>
<dbReference type="GO" id="GO:0005886">
    <property type="term" value="C:plasma membrane"/>
    <property type="evidence" value="ECO:0007669"/>
    <property type="project" value="UniProtKB-SubCell"/>
</dbReference>
<accession>A0A7W3FJT9</accession>
<keyword evidence="1" id="KW-1003">Cell membrane</keyword>
<dbReference type="Proteomes" id="UP000547058">
    <property type="component" value="Unassembled WGS sequence"/>
</dbReference>
<proteinExistence type="inferred from homology"/>
<dbReference type="EMBL" id="JACGXS010000001">
    <property type="protein sequence ID" value="MBA8680883.1"/>
    <property type="molecule type" value="Genomic_DNA"/>
</dbReference>
<keyword evidence="1" id="KW-0997">Cell inner membrane</keyword>
<organism evidence="3 4">
    <name type="scientific">Stenotrophomonas tumulicola</name>
    <dbReference type="NCBI Taxonomy" id="1685415"/>
    <lineage>
        <taxon>Bacteria</taxon>
        <taxon>Pseudomonadati</taxon>
        <taxon>Pseudomonadota</taxon>
        <taxon>Gammaproteobacteria</taxon>
        <taxon>Lysobacterales</taxon>
        <taxon>Lysobacteraceae</taxon>
        <taxon>Stenotrophomonas</taxon>
    </lineage>
</organism>
<dbReference type="GO" id="GO:0009306">
    <property type="term" value="P:protein secretion"/>
    <property type="evidence" value="ECO:0007669"/>
    <property type="project" value="InterPro"/>
</dbReference>